<feature type="region of interest" description="Disordered" evidence="1">
    <location>
        <begin position="207"/>
        <end position="232"/>
    </location>
</feature>
<gene>
    <name evidence="2" type="ORF">HAL011_12790</name>
    <name evidence="3" type="ORF">HAL013_02080</name>
    <name evidence="4" type="ORF">HAL09_11290</name>
</gene>
<evidence type="ECO:0000313" key="7">
    <source>
        <dbReference type="Proteomes" id="UP000045175"/>
    </source>
</evidence>
<reference evidence="5" key="3">
    <citation type="submission" date="2014-12" db="EMBL/GenBank/DDBJ databases">
        <authorList>
            <person name="Smet A."/>
        </authorList>
    </citation>
    <scope>NUCLEOTIDE SEQUENCE [LARGE SCALE GENOMIC DNA]</scope>
</reference>
<evidence type="ECO:0000313" key="6">
    <source>
        <dbReference type="Proteomes" id="UP000041394"/>
    </source>
</evidence>
<evidence type="ECO:0000313" key="3">
    <source>
        <dbReference type="EMBL" id="CRF42058.1"/>
    </source>
</evidence>
<dbReference type="Proteomes" id="UP000041394">
    <property type="component" value="Unassembled WGS sequence"/>
</dbReference>
<dbReference type="RefSeq" id="WP_053940744.1">
    <property type="nucleotide sequence ID" value="NZ_CDMH01000007.1"/>
</dbReference>
<dbReference type="STRING" id="1578720.HAL011_12790"/>
<evidence type="ECO:0000313" key="4">
    <source>
        <dbReference type="EMBL" id="CRF44538.1"/>
    </source>
</evidence>
<sequence>MSKFAISLSNPSNYHALDHWQVIELEKWQDVLLHAISYDVSVAHFSLDYSTKHQRSGENVLALHPFLFYDVDNDKDSKKQPLSIKGARDLLKHYGIAFGIVPSRNYKKLKENDSRPDVERFRIIIPLESPPPIELIKDKELFRKFQEIFAQKLGLIAYVDDAPLRDMARYYARHTTPPLIDSIVVQGRLTRVDKIFQMATQELIQERQEQEARRAEHKPFIPPKSSQTTSSSHGHIVIADKDRINAIHIADLINTLEGIVREYKEGTYRMIKTATAKYSITDDNIAYDFKSGKKYGVYAYLAEKFDTPVWNNIARKLGKLMGCEFLVPDPAFCVVLRNAMARAHSRQEVERTLKAHYGVGFIRFEYNYIRVADQCLDYPSAEDRKHYLALPPIT</sequence>
<evidence type="ECO:0000313" key="5">
    <source>
        <dbReference type="Proteomes" id="UP000038622"/>
    </source>
</evidence>
<reference evidence="6 7" key="2">
    <citation type="submission" date="2014-12" db="EMBL/GenBank/DDBJ databases">
        <authorList>
            <person name="Jaenicke S."/>
        </authorList>
    </citation>
    <scope>NUCLEOTIDE SEQUENCE [LARGE SCALE GENOMIC DNA]</scope>
</reference>
<dbReference type="EMBL" id="CDMH01000007">
    <property type="protein sequence ID" value="CRF42058.1"/>
    <property type="molecule type" value="Genomic_DNA"/>
</dbReference>
<dbReference type="Proteomes" id="UP000038622">
    <property type="component" value="Unassembled WGS sequence"/>
</dbReference>
<dbReference type="EMBL" id="CDMN01000044">
    <property type="protein sequence ID" value="CRF44538.1"/>
    <property type="molecule type" value="Genomic_DNA"/>
</dbReference>
<dbReference type="Proteomes" id="UP000045175">
    <property type="component" value="Unassembled WGS sequence"/>
</dbReference>
<feature type="compositionally biased region" description="Basic and acidic residues" evidence="1">
    <location>
        <begin position="207"/>
        <end position="219"/>
    </location>
</feature>
<accession>A0A0K2X608</accession>
<protein>
    <submittedName>
        <fullName evidence="2">Uncharacterized protein</fullName>
    </submittedName>
</protein>
<dbReference type="EMBL" id="CDML01000041">
    <property type="protein sequence ID" value="CRF41481.1"/>
    <property type="molecule type" value="Genomic_DNA"/>
</dbReference>
<organism evidence="2 5">
    <name type="scientific">Helicobacter ailurogastricus</name>
    <dbReference type="NCBI Taxonomy" id="1578720"/>
    <lineage>
        <taxon>Bacteria</taxon>
        <taxon>Pseudomonadati</taxon>
        <taxon>Campylobacterota</taxon>
        <taxon>Epsilonproteobacteria</taxon>
        <taxon>Campylobacterales</taxon>
        <taxon>Helicobacteraceae</taxon>
        <taxon>Helicobacter</taxon>
    </lineage>
</organism>
<evidence type="ECO:0000313" key="2">
    <source>
        <dbReference type="EMBL" id="CRF41481.1"/>
    </source>
</evidence>
<name>A0A0K2X608_9HELI</name>
<dbReference type="OrthoDB" id="5326942at2"/>
<keyword evidence="5" id="KW-1185">Reference proteome</keyword>
<reference evidence="2" key="1">
    <citation type="submission" date="2014-12" db="EMBL/GenBank/DDBJ databases">
        <title>Whole genome sequences of four Staphylococcus schleiferi canine isolates.</title>
        <authorList>
            <person name="Misic A.M."/>
            <person name="Cain C."/>
            <person name="Morris D.O."/>
            <person name="Rankin S."/>
            <person name="Beiting D."/>
        </authorList>
    </citation>
    <scope>NUCLEOTIDE SEQUENCE</scope>
    <source>
        <strain evidence="2">ASB11</strain>
        <strain evidence="3">ASB13</strain>
        <strain evidence="4">ASB9</strain>
    </source>
</reference>
<dbReference type="AlphaFoldDB" id="A0A0K2X608"/>
<evidence type="ECO:0000256" key="1">
    <source>
        <dbReference type="SAM" id="MobiDB-lite"/>
    </source>
</evidence>
<proteinExistence type="predicted"/>